<keyword evidence="2" id="KW-1185">Reference proteome</keyword>
<organism evidence="1 2">
    <name type="scientific">Thanatephorus cucumeris (strain AG1-IB / isolate 7/3/14)</name>
    <name type="common">Lettuce bottom rot fungus</name>
    <name type="synonym">Rhizoctonia solani</name>
    <dbReference type="NCBI Taxonomy" id="1108050"/>
    <lineage>
        <taxon>Eukaryota</taxon>
        <taxon>Fungi</taxon>
        <taxon>Dikarya</taxon>
        <taxon>Basidiomycota</taxon>
        <taxon>Agaricomycotina</taxon>
        <taxon>Agaricomycetes</taxon>
        <taxon>Cantharellales</taxon>
        <taxon>Ceratobasidiaceae</taxon>
        <taxon>Rhizoctonia</taxon>
        <taxon>Rhizoctonia solani AG-1</taxon>
    </lineage>
</organism>
<dbReference type="EMBL" id="LN679226">
    <property type="protein sequence ID" value="CEL53468.1"/>
    <property type="molecule type" value="Genomic_DNA"/>
</dbReference>
<accession>A0A0B7FB92</accession>
<sequence length="301" mass="33732">MPSCVLEKWCLLPPYDHGVTEKQWKAYYDERSALDKVNTCGYDPKPTLKPEELCANPWRVLQTASRNVSAAIYGSVLEDDAKIAIARTLRGSLYLLELEGEDDDGPRSVSAKTRLYSPFGIGTSIDFSYDYHFRYRDGEQFGSLIAMSNCVEDLNPQTPRKSKAIKGFDTPKPGSVKIFSWNGSNKITATTTDRINSFEPTLFGSSGWLSSFKIHSILFAAGTTLQYGEHSYPTNPQVASSQRFTLFEGETNGDELSKTENDLFDELDEQEPEEDLGDVYLSEDEKAGCVPRRLLLLARQE</sequence>
<protein>
    <submittedName>
        <fullName evidence="1">Uncharacterized protein</fullName>
    </submittedName>
</protein>
<name>A0A0B7FB92_THACB</name>
<dbReference type="AlphaFoldDB" id="A0A0B7FB92"/>
<dbReference type="Proteomes" id="UP000059188">
    <property type="component" value="Unassembled WGS sequence"/>
</dbReference>
<reference evidence="1 2" key="1">
    <citation type="submission" date="2014-11" db="EMBL/GenBank/DDBJ databases">
        <authorList>
            <person name="Wibberg Daniel"/>
        </authorList>
    </citation>
    <scope>NUCLEOTIDE SEQUENCE [LARGE SCALE GENOMIC DNA]</scope>
    <source>
        <strain evidence="1">Rhizoctonia solani AG1-IB 7/3/14</strain>
    </source>
</reference>
<dbReference type="OrthoDB" id="3206072at2759"/>
<proteinExistence type="predicted"/>
<evidence type="ECO:0000313" key="1">
    <source>
        <dbReference type="EMBL" id="CEL53468.1"/>
    </source>
</evidence>
<evidence type="ECO:0000313" key="2">
    <source>
        <dbReference type="Proteomes" id="UP000059188"/>
    </source>
</evidence>
<gene>
    <name evidence="1" type="ORF">RSOLAG1IB_11400</name>
</gene>